<evidence type="ECO:0000313" key="3">
    <source>
        <dbReference type="Proteomes" id="UP000571701"/>
    </source>
</evidence>
<dbReference type="Proteomes" id="UP000571701">
    <property type="component" value="Unassembled WGS sequence"/>
</dbReference>
<dbReference type="SUPFAM" id="SSF63411">
    <property type="entry name" value="LuxS/MPP-like metallohydrolase"/>
    <property type="match status" value="1"/>
</dbReference>
<evidence type="ECO:0000313" key="2">
    <source>
        <dbReference type="EMBL" id="MBA5763123.1"/>
    </source>
</evidence>
<evidence type="ECO:0000259" key="1">
    <source>
        <dbReference type="Pfam" id="PF00675"/>
    </source>
</evidence>
<dbReference type="Gene3D" id="3.30.830.10">
    <property type="entry name" value="Metalloenzyme, LuxS/M16 peptidase-like"/>
    <property type="match status" value="1"/>
</dbReference>
<dbReference type="InterPro" id="IPR011249">
    <property type="entry name" value="Metalloenz_LuxS/M16"/>
</dbReference>
<organism evidence="2 3">
    <name type="scientific">Vibrio marinisediminis</name>
    <dbReference type="NCBI Taxonomy" id="2758441"/>
    <lineage>
        <taxon>Bacteria</taxon>
        <taxon>Pseudomonadati</taxon>
        <taxon>Pseudomonadota</taxon>
        <taxon>Gammaproteobacteria</taxon>
        <taxon>Vibrionales</taxon>
        <taxon>Vibrionaceae</taxon>
        <taxon>Vibrio</taxon>
    </lineage>
</organism>
<proteinExistence type="predicted"/>
<reference evidence="2 3" key="1">
    <citation type="submission" date="2020-07" db="EMBL/GenBank/DDBJ databases">
        <title>Vibrio marinisediminis sp. nov., isolated from marine sediment.</title>
        <authorList>
            <person name="Ji X."/>
        </authorList>
    </citation>
    <scope>NUCLEOTIDE SEQUENCE [LARGE SCALE GENOMIC DNA]</scope>
    <source>
        <strain evidence="2 3">404</strain>
    </source>
</reference>
<dbReference type="Pfam" id="PF00675">
    <property type="entry name" value="Peptidase_M16"/>
    <property type="match status" value="1"/>
</dbReference>
<dbReference type="EMBL" id="JACFYF010000007">
    <property type="protein sequence ID" value="MBA5763123.1"/>
    <property type="molecule type" value="Genomic_DNA"/>
</dbReference>
<protein>
    <submittedName>
        <fullName evidence="2">Insulinase family protein</fullName>
    </submittedName>
</protein>
<dbReference type="GO" id="GO:0046872">
    <property type="term" value="F:metal ion binding"/>
    <property type="evidence" value="ECO:0007669"/>
    <property type="project" value="InterPro"/>
</dbReference>
<dbReference type="InterPro" id="IPR011765">
    <property type="entry name" value="Pept_M16_N"/>
</dbReference>
<comment type="caution">
    <text evidence="2">The sequence shown here is derived from an EMBL/GenBank/DDBJ whole genome shotgun (WGS) entry which is preliminary data.</text>
</comment>
<accession>A0A7W2FRX3</accession>
<name>A0A7W2FRX3_9VIBR</name>
<dbReference type="PANTHER" id="PTHR43016">
    <property type="entry name" value="PRESEQUENCE PROTEASE"/>
    <property type="match status" value="1"/>
</dbReference>
<dbReference type="PANTHER" id="PTHR43016:SF16">
    <property type="entry name" value="METALLOPROTEASE, PUTATIVE (AFU_ORTHOLOGUE AFUA_4G07610)-RELATED"/>
    <property type="match status" value="1"/>
</dbReference>
<dbReference type="RefSeq" id="WP_182109143.1">
    <property type="nucleotide sequence ID" value="NZ_JACFYF010000007.1"/>
</dbReference>
<keyword evidence="3" id="KW-1185">Reference proteome</keyword>
<sequence>MIEPFFSDGLTRSDPSIQKYRHSSGLRHFNIQPKPSEHHRYYGAFFVETPSIDDTGIAHAVEHLVFRRSVQFPETSTLFQLTSLTDISINASTLDGVTCFHFSSQHQSHFELALRYLLCGLLSPVFTQDDMTQELFDGAGNGVIYRELLGYESNPDYLQQVKIRRGDQSEKRIPCYGGVSDCLESITLSDIDHYHRAHYRCGKLTLFTMADNVESIQQALVKTLALLPQHESHTTGQNSDGRSHSALAKNQPIFVNHTTYVHTWWLDRSYYQSIIESQQHLTESIARIGATLVPIDQETNQHNQLALRVICTNHLVEPIQLLLKAKLKPSSSHQAICDYSKFPATIAHMIQLYQHCQPQTNIVDLQLIAAQIAQAPTISQLAEVKEVVASKTSISNPVDSNQSRLVHQLLDSCSAEPLSPCADKPWRHFVMLRFQSEINLNIVSKVITQSCQIRTLAIGHYLLLETDHCSASLLAKIKQNIANTENRFQPNLASLFHQLYKQMGETKSTKSLGTASFKQVTEQQVELSERKFKFNANLTSVNIARCEHNWLCQISLSSNSKLTAWLASYIASASSLFLQPRLKGECYAIGVKYCESVNGIFIYTAFDNNLSNRKQRVSDSLNQLAMDNAFLIEALTLAKQKLGDLLQQRYQPLNPQQRETIYRLTGEVGNHNRIQQQLEEIAYTDIADFLKKMSTLTTEK</sequence>
<dbReference type="AlphaFoldDB" id="A0A7W2FRX3"/>
<feature type="domain" description="Peptidase M16 N-terminal" evidence="1">
    <location>
        <begin position="54"/>
        <end position="133"/>
    </location>
</feature>
<gene>
    <name evidence="2" type="ORF">H2O73_12245</name>
</gene>